<feature type="region of interest" description="Disordered" evidence="5">
    <location>
        <begin position="431"/>
        <end position="477"/>
    </location>
</feature>
<dbReference type="PRINTS" id="PR00886">
    <property type="entry name" value="HIGHMOBLTY12"/>
</dbReference>
<dbReference type="GO" id="GO:0005634">
    <property type="term" value="C:nucleus"/>
    <property type="evidence" value="ECO:0007669"/>
    <property type="project" value="UniProtKB-SubCell"/>
</dbReference>
<dbReference type="GO" id="GO:0031490">
    <property type="term" value="F:chromatin DNA binding"/>
    <property type="evidence" value="ECO:0007669"/>
    <property type="project" value="TreeGrafter"/>
</dbReference>
<dbReference type="SUPFAM" id="SSF47095">
    <property type="entry name" value="HMG-box"/>
    <property type="match status" value="1"/>
</dbReference>
<dbReference type="GO" id="GO:0006357">
    <property type="term" value="P:regulation of transcription by RNA polymerase II"/>
    <property type="evidence" value="ECO:0007669"/>
    <property type="project" value="TreeGrafter"/>
</dbReference>
<evidence type="ECO:0000256" key="5">
    <source>
        <dbReference type="SAM" id="MobiDB-lite"/>
    </source>
</evidence>
<feature type="compositionally biased region" description="Low complexity" evidence="5">
    <location>
        <begin position="124"/>
        <end position="161"/>
    </location>
</feature>
<feature type="compositionally biased region" description="Low complexity" evidence="5">
    <location>
        <begin position="218"/>
        <end position="241"/>
    </location>
</feature>
<feature type="region of interest" description="Disordered" evidence="5">
    <location>
        <begin position="329"/>
        <end position="377"/>
    </location>
</feature>
<comment type="caution">
    <text evidence="7">The sequence shown here is derived from an EMBL/GenBank/DDBJ whole genome shotgun (WGS) entry which is preliminary data.</text>
</comment>
<dbReference type="Gene3D" id="1.10.30.10">
    <property type="entry name" value="High mobility group box domain"/>
    <property type="match status" value="1"/>
</dbReference>
<accession>A0A3S1BKW0</accession>
<proteinExistence type="predicted"/>
<dbReference type="InterPro" id="IPR036910">
    <property type="entry name" value="HMG_box_dom_sf"/>
</dbReference>
<dbReference type="EMBL" id="RQTK01000150">
    <property type="protein sequence ID" value="RUS86110.1"/>
    <property type="molecule type" value="Genomic_DNA"/>
</dbReference>
<dbReference type="Pfam" id="PF00505">
    <property type="entry name" value="HMG_box"/>
    <property type="match status" value="1"/>
</dbReference>
<keyword evidence="2 4" id="KW-0238">DNA-binding</keyword>
<evidence type="ECO:0000259" key="6">
    <source>
        <dbReference type="PROSITE" id="PS50118"/>
    </source>
</evidence>
<dbReference type="Proteomes" id="UP000271974">
    <property type="component" value="Unassembled WGS sequence"/>
</dbReference>
<dbReference type="OrthoDB" id="10027956at2759"/>
<sequence length="546" mass="59875">MSEHDQSLPPHTAQMAAAVAGMGGLSPSSTTSSVPTSTPNSSAQANSGSQRLGALESIAGELYGLSTPIFPPTTFDLPDINFSNSVNSSVGAGGMFAHHGMFDNGSGGQLMGDLTISSHNNNGSHQQQQQLQQHSSHHQQQLQIQQSLQQIQQQQQQQQQLRPHQQFPPAACSPRGTSSSDDSDDLPLAQLAKRQTHPTTASTAATPNTSISEEKNRSGSNSPNNSTTLSTATTTSGTTAPKKAKPSKRKKKKDPNEPQKPVSAYALFFRDTQATIKGHNPSASFGEVSKIVASMWDQLDPEHKDVYKKKTETAKKQYLKQLAAYRASQVSQSASDETEKSPSPPAAVAVSPPQAGGGHMMSLSPNQQPMGNTGFATGHVVSPPHMESSMEEQQQQIHQHQQQQMMQMSPQHQMMQQQQQHHMMQQQMQQQHMHQMQQQQQQQMMTMSDQLTGMPSPPQHQQQQQQHHSPPQQHDSTNVYNQLAEPSREMDLGYPHCVRMGCTNQARENPAWDSQYCSNDCVITHCRDIFTTWVSARSGSNSFPVK</sequence>
<feature type="compositionally biased region" description="Low complexity" evidence="5">
    <location>
        <begin position="431"/>
        <end position="445"/>
    </location>
</feature>
<feature type="compositionally biased region" description="Basic residues" evidence="5">
    <location>
        <begin position="242"/>
        <end position="253"/>
    </location>
</feature>
<dbReference type="AlphaFoldDB" id="A0A3S1BKW0"/>
<feature type="domain" description="HMG box" evidence="6">
    <location>
        <begin position="258"/>
        <end position="326"/>
    </location>
</feature>
<dbReference type="PANTHER" id="PTHR45781:SF1">
    <property type="entry name" value="HMG BOX DOMAIN-CONTAINING PROTEIN"/>
    <property type="match status" value="1"/>
</dbReference>
<feature type="compositionally biased region" description="Low complexity" evidence="5">
    <location>
        <begin position="197"/>
        <end position="210"/>
    </location>
</feature>
<dbReference type="PANTHER" id="PTHR45781">
    <property type="entry name" value="AGAP000281-PA"/>
    <property type="match status" value="1"/>
</dbReference>
<name>A0A3S1BKW0_ELYCH</name>
<feature type="DNA-binding region" description="HMG box" evidence="4">
    <location>
        <begin position="258"/>
        <end position="326"/>
    </location>
</feature>
<feature type="region of interest" description="Disordered" evidence="5">
    <location>
        <begin position="110"/>
        <end position="264"/>
    </location>
</feature>
<reference evidence="7 8" key="1">
    <citation type="submission" date="2019-01" db="EMBL/GenBank/DDBJ databases">
        <title>A draft genome assembly of the solar-powered sea slug Elysia chlorotica.</title>
        <authorList>
            <person name="Cai H."/>
            <person name="Li Q."/>
            <person name="Fang X."/>
            <person name="Li J."/>
            <person name="Curtis N.E."/>
            <person name="Altenburger A."/>
            <person name="Shibata T."/>
            <person name="Feng M."/>
            <person name="Maeda T."/>
            <person name="Schwartz J.A."/>
            <person name="Shigenobu S."/>
            <person name="Lundholm N."/>
            <person name="Nishiyama T."/>
            <person name="Yang H."/>
            <person name="Hasebe M."/>
            <person name="Li S."/>
            <person name="Pierce S.K."/>
            <person name="Wang J."/>
        </authorList>
    </citation>
    <scope>NUCLEOTIDE SEQUENCE [LARGE SCALE GENOMIC DNA]</scope>
    <source>
        <strain evidence="7">EC2010</strain>
        <tissue evidence="7">Whole organism of an adult</tissue>
    </source>
</reference>
<protein>
    <recommendedName>
        <fullName evidence="6">HMG box domain-containing protein</fullName>
    </recommendedName>
</protein>
<keyword evidence="3 4" id="KW-0539">Nucleus</keyword>
<gene>
    <name evidence="7" type="ORF">EGW08_006130</name>
</gene>
<dbReference type="SMART" id="SM00398">
    <property type="entry name" value="HMG"/>
    <property type="match status" value="1"/>
</dbReference>
<organism evidence="7 8">
    <name type="scientific">Elysia chlorotica</name>
    <name type="common">Eastern emerald elysia</name>
    <name type="synonym">Sea slug</name>
    <dbReference type="NCBI Taxonomy" id="188477"/>
    <lineage>
        <taxon>Eukaryota</taxon>
        <taxon>Metazoa</taxon>
        <taxon>Spiralia</taxon>
        <taxon>Lophotrochozoa</taxon>
        <taxon>Mollusca</taxon>
        <taxon>Gastropoda</taxon>
        <taxon>Heterobranchia</taxon>
        <taxon>Euthyneura</taxon>
        <taxon>Panpulmonata</taxon>
        <taxon>Sacoglossa</taxon>
        <taxon>Placobranchoidea</taxon>
        <taxon>Plakobranchidae</taxon>
        <taxon>Elysia</taxon>
    </lineage>
</organism>
<feature type="compositionally biased region" description="Low complexity" evidence="5">
    <location>
        <begin position="459"/>
        <end position="474"/>
    </location>
</feature>
<evidence type="ECO:0000256" key="4">
    <source>
        <dbReference type="PROSITE-ProRule" id="PRU00267"/>
    </source>
</evidence>
<dbReference type="InterPro" id="IPR009071">
    <property type="entry name" value="HMG_box_dom"/>
</dbReference>
<dbReference type="InterPro" id="IPR051365">
    <property type="entry name" value="TOX_HMG-box_domain"/>
</dbReference>
<evidence type="ECO:0000313" key="7">
    <source>
        <dbReference type="EMBL" id="RUS86110.1"/>
    </source>
</evidence>
<evidence type="ECO:0000256" key="1">
    <source>
        <dbReference type="ARBA" id="ARBA00004123"/>
    </source>
</evidence>
<feature type="compositionally biased region" description="Low complexity" evidence="5">
    <location>
        <begin position="13"/>
        <end position="42"/>
    </location>
</feature>
<dbReference type="FunFam" id="1.10.30.10:FF:000005">
    <property type="entry name" value="TOX high mobility group box family member 3"/>
    <property type="match status" value="1"/>
</dbReference>
<evidence type="ECO:0000256" key="3">
    <source>
        <dbReference type="ARBA" id="ARBA00023242"/>
    </source>
</evidence>
<dbReference type="PROSITE" id="PS50118">
    <property type="entry name" value="HMG_BOX_2"/>
    <property type="match status" value="1"/>
</dbReference>
<keyword evidence="8" id="KW-1185">Reference proteome</keyword>
<feature type="region of interest" description="Disordered" evidence="5">
    <location>
        <begin position="1"/>
        <end position="49"/>
    </location>
</feature>
<dbReference type="CDD" id="cd21995">
    <property type="entry name" value="HMG-box_TOX-like"/>
    <property type="match status" value="1"/>
</dbReference>
<dbReference type="STRING" id="188477.A0A3S1BKW0"/>
<evidence type="ECO:0000256" key="2">
    <source>
        <dbReference type="ARBA" id="ARBA00023125"/>
    </source>
</evidence>
<feature type="compositionally biased region" description="Polar residues" evidence="5">
    <location>
        <begin position="363"/>
        <end position="375"/>
    </location>
</feature>
<comment type="subcellular location">
    <subcellularLocation>
        <location evidence="1">Nucleus</location>
    </subcellularLocation>
</comment>
<evidence type="ECO:0000313" key="8">
    <source>
        <dbReference type="Proteomes" id="UP000271974"/>
    </source>
</evidence>